<dbReference type="OrthoDB" id="3357846at2759"/>
<feature type="transmembrane region" description="Helical" evidence="7">
    <location>
        <begin position="212"/>
        <end position="231"/>
    </location>
</feature>
<feature type="transmembrane region" description="Helical" evidence="7">
    <location>
        <begin position="146"/>
        <end position="168"/>
    </location>
</feature>
<feature type="transmembrane region" description="Helical" evidence="7">
    <location>
        <begin position="53"/>
        <end position="74"/>
    </location>
</feature>
<feature type="transmembrane region" description="Helical" evidence="7">
    <location>
        <begin position="180"/>
        <end position="200"/>
    </location>
</feature>
<dbReference type="RefSeq" id="XP_037161893.1">
    <property type="nucleotide sequence ID" value="XM_037311236.1"/>
</dbReference>
<evidence type="ECO:0000256" key="5">
    <source>
        <dbReference type="ARBA" id="ARBA00023136"/>
    </source>
</evidence>
<keyword evidence="10" id="KW-1185">Reference proteome</keyword>
<dbReference type="InterPro" id="IPR011701">
    <property type="entry name" value="MFS"/>
</dbReference>
<feature type="transmembrane region" description="Helical" evidence="7">
    <location>
        <begin position="455"/>
        <end position="477"/>
    </location>
</feature>
<dbReference type="AlphaFoldDB" id="A0A8H6FPT5"/>
<dbReference type="FunFam" id="1.20.1250.20:FF:000082">
    <property type="entry name" value="MFS multidrug transporter, putative"/>
    <property type="match status" value="1"/>
</dbReference>
<evidence type="ECO:0000256" key="3">
    <source>
        <dbReference type="ARBA" id="ARBA00022692"/>
    </source>
</evidence>
<protein>
    <recommendedName>
        <fullName evidence="8">Major facilitator superfamily (MFS) profile domain-containing protein</fullName>
    </recommendedName>
</protein>
<evidence type="ECO:0000256" key="1">
    <source>
        <dbReference type="ARBA" id="ARBA00004141"/>
    </source>
</evidence>
<feature type="transmembrane region" description="Helical" evidence="7">
    <location>
        <begin position="285"/>
        <end position="306"/>
    </location>
</feature>
<keyword evidence="3 7" id="KW-0812">Transmembrane</keyword>
<feature type="transmembrane region" description="Helical" evidence="7">
    <location>
        <begin position="388"/>
        <end position="416"/>
    </location>
</feature>
<evidence type="ECO:0000256" key="7">
    <source>
        <dbReference type="SAM" id="Phobius"/>
    </source>
</evidence>
<comment type="similarity">
    <text evidence="2">Belongs to the major facilitator superfamily.</text>
</comment>
<feature type="transmembrane region" description="Helical" evidence="7">
    <location>
        <begin position="363"/>
        <end position="382"/>
    </location>
</feature>
<feature type="transmembrane region" description="Helical" evidence="7">
    <location>
        <begin position="318"/>
        <end position="339"/>
    </location>
</feature>
<reference evidence="9 10" key="1">
    <citation type="journal article" date="2020" name="Genomics">
        <title>Complete, high-quality genomes from long-read metagenomic sequencing of two wolf lichen thalli reveals enigmatic genome architecture.</title>
        <authorList>
            <person name="McKenzie S.K."/>
            <person name="Walston R.F."/>
            <person name="Allen J.L."/>
        </authorList>
    </citation>
    <scope>NUCLEOTIDE SEQUENCE [LARGE SCALE GENOMIC DNA]</scope>
    <source>
        <strain evidence="9">WasteWater2</strain>
    </source>
</reference>
<evidence type="ECO:0000313" key="9">
    <source>
        <dbReference type="EMBL" id="KAF6232466.1"/>
    </source>
</evidence>
<dbReference type="GO" id="GO:0015606">
    <property type="term" value="F:spermidine transmembrane transporter activity"/>
    <property type="evidence" value="ECO:0007669"/>
    <property type="project" value="TreeGrafter"/>
</dbReference>
<dbReference type="PROSITE" id="PS50850">
    <property type="entry name" value="MFS"/>
    <property type="match status" value="1"/>
</dbReference>
<dbReference type="EMBL" id="JACCJC010000048">
    <property type="protein sequence ID" value="KAF6232466.1"/>
    <property type="molecule type" value="Genomic_DNA"/>
</dbReference>
<name>A0A8H6FPT5_9LECA</name>
<dbReference type="PANTHER" id="PTHR23502:SF182">
    <property type="entry name" value="POLYAMINE TRANSPORTER, PUTATIVE-RELATED"/>
    <property type="match status" value="1"/>
</dbReference>
<dbReference type="GO" id="GO:0000297">
    <property type="term" value="F:spermine transmembrane transporter activity"/>
    <property type="evidence" value="ECO:0007669"/>
    <property type="project" value="TreeGrafter"/>
</dbReference>
<feature type="domain" description="Major facilitator superfamily (MFS) profile" evidence="8">
    <location>
        <begin position="55"/>
        <end position="491"/>
    </location>
</feature>
<comment type="subcellular location">
    <subcellularLocation>
        <location evidence="1">Membrane</location>
        <topology evidence="1">Multi-pass membrane protein</topology>
    </subcellularLocation>
</comment>
<comment type="caution">
    <text evidence="9">The sequence shown here is derived from an EMBL/GenBank/DDBJ whole genome shotgun (WGS) entry which is preliminary data.</text>
</comment>
<keyword evidence="5 7" id="KW-0472">Membrane</keyword>
<feature type="transmembrane region" description="Helical" evidence="7">
    <location>
        <begin position="86"/>
        <end position="108"/>
    </location>
</feature>
<feature type="transmembrane region" description="Helical" evidence="7">
    <location>
        <begin position="120"/>
        <end position="139"/>
    </location>
</feature>
<dbReference type="Gene3D" id="1.20.1250.20">
    <property type="entry name" value="MFS general substrate transporter like domains"/>
    <property type="match status" value="1"/>
</dbReference>
<dbReference type="Proteomes" id="UP000578531">
    <property type="component" value="Unassembled WGS sequence"/>
</dbReference>
<feature type="region of interest" description="Disordered" evidence="6">
    <location>
        <begin position="1"/>
        <end position="42"/>
    </location>
</feature>
<dbReference type="InterPro" id="IPR020846">
    <property type="entry name" value="MFS_dom"/>
</dbReference>
<sequence>MEPAKDEASASQAPPSLEEGRHKASPKPQATITDWDGPDDAGNPQNWGSAKKIYATMVPALYAFTVLLGASVYTPGISQISSKFDVSRTAAVLGFSLFAEGLAFGPMIGAPISETFGRRAIYLISLPVSILFTMATGLAKNFATILVCRFLAGTFGAPAVAVGAGTIADIWNLQRGAGGLATILFVLAPFAGSAIGPLIGGYTIDTRKDWQWLMWVLILVAGPVWLMALVVSETSKKELLRRRAIARGHTPPPKPPTTAFLKALFVITLFRPLRMLIIEPIVSSLSLYVSFVFGVMFAFFDAYPYVFQSVYAFSLGQVGLAFVSIVIGFLFAALTSIVINKTLFEKSRKEAGPGILPPPEKRLYVSMVGSVGIPVSLFWFAWTAKASIHWIVPILAGIPFGWGNVCLFLGTTTYLIDTYKAQYSASALAANGLLRYTFGAIFPLFTFQMYSRLGIAWAGSLLGFISILLLPIPWVLYKWGSNLRSRSSYKV</sequence>
<dbReference type="Pfam" id="PF07690">
    <property type="entry name" value="MFS_1"/>
    <property type="match status" value="1"/>
</dbReference>
<keyword evidence="4 7" id="KW-1133">Transmembrane helix</keyword>
<feature type="transmembrane region" description="Helical" evidence="7">
    <location>
        <begin position="428"/>
        <end position="449"/>
    </location>
</feature>
<dbReference type="SUPFAM" id="SSF103473">
    <property type="entry name" value="MFS general substrate transporter"/>
    <property type="match status" value="1"/>
</dbReference>
<proteinExistence type="inferred from homology"/>
<evidence type="ECO:0000259" key="8">
    <source>
        <dbReference type="PROSITE" id="PS50850"/>
    </source>
</evidence>
<accession>A0A8H6FPT5</accession>
<evidence type="ECO:0000256" key="2">
    <source>
        <dbReference type="ARBA" id="ARBA00008335"/>
    </source>
</evidence>
<dbReference type="GeneID" id="59290997"/>
<organism evidence="9 10">
    <name type="scientific">Letharia columbiana</name>
    <dbReference type="NCBI Taxonomy" id="112416"/>
    <lineage>
        <taxon>Eukaryota</taxon>
        <taxon>Fungi</taxon>
        <taxon>Dikarya</taxon>
        <taxon>Ascomycota</taxon>
        <taxon>Pezizomycotina</taxon>
        <taxon>Lecanoromycetes</taxon>
        <taxon>OSLEUM clade</taxon>
        <taxon>Lecanoromycetidae</taxon>
        <taxon>Lecanorales</taxon>
        <taxon>Lecanorineae</taxon>
        <taxon>Parmeliaceae</taxon>
        <taxon>Letharia</taxon>
    </lineage>
</organism>
<dbReference type="CDD" id="cd17323">
    <property type="entry name" value="MFS_Tpo1_MDR_like"/>
    <property type="match status" value="1"/>
</dbReference>
<evidence type="ECO:0000256" key="4">
    <source>
        <dbReference type="ARBA" id="ARBA00022989"/>
    </source>
</evidence>
<gene>
    <name evidence="9" type="ORF">HO173_009346</name>
</gene>
<dbReference type="PANTHER" id="PTHR23502">
    <property type="entry name" value="MAJOR FACILITATOR SUPERFAMILY"/>
    <property type="match status" value="1"/>
</dbReference>
<dbReference type="InterPro" id="IPR036259">
    <property type="entry name" value="MFS_trans_sf"/>
</dbReference>
<dbReference type="GO" id="GO:0005886">
    <property type="term" value="C:plasma membrane"/>
    <property type="evidence" value="ECO:0007669"/>
    <property type="project" value="TreeGrafter"/>
</dbReference>
<evidence type="ECO:0000256" key="6">
    <source>
        <dbReference type="SAM" id="MobiDB-lite"/>
    </source>
</evidence>
<evidence type="ECO:0000313" key="10">
    <source>
        <dbReference type="Proteomes" id="UP000578531"/>
    </source>
</evidence>